<dbReference type="InterPro" id="IPR013785">
    <property type="entry name" value="Aldolase_TIM"/>
</dbReference>
<feature type="domain" description="NADH:flavin oxidoreductase/NADH oxidase N-terminal" evidence="5">
    <location>
        <begin position="12"/>
        <end position="368"/>
    </location>
</feature>
<dbReference type="PANTHER" id="PTHR43656">
    <property type="entry name" value="BINDING OXIDOREDUCTASE, PUTATIVE (AFU_ORTHOLOGUE AFUA_2G08260)-RELATED"/>
    <property type="match status" value="1"/>
</dbReference>
<organism evidence="6 7">
    <name type="scientific">Podospora didyma</name>
    <dbReference type="NCBI Taxonomy" id="330526"/>
    <lineage>
        <taxon>Eukaryota</taxon>
        <taxon>Fungi</taxon>
        <taxon>Dikarya</taxon>
        <taxon>Ascomycota</taxon>
        <taxon>Pezizomycotina</taxon>
        <taxon>Sordariomycetes</taxon>
        <taxon>Sordariomycetidae</taxon>
        <taxon>Sordariales</taxon>
        <taxon>Podosporaceae</taxon>
        <taxon>Podospora</taxon>
    </lineage>
</organism>
<comment type="similarity">
    <text evidence="1">Belongs to the NADH:flavin oxidoreductase/NADH oxidase family.</text>
</comment>
<evidence type="ECO:0000256" key="2">
    <source>
        <dbReference type="ARBA" id="ARBA00022630"/>
    </source>
</evidence>
<evidence type="ECO:0000259" key="5">
    <source>
        <dbReference type="Pfam" id="PF00724"/>
    </source>
</evidence>
<keyword evidence="7" id="KW-1185">Reference proteome</keyword>
<proteinExistence type="inferred from homology"/>
<dbReference type="Proteomes" id="UP001285441">
    <property type="component" value="Unassembled WGS sequence"/>
</dbReference>
<comment type="caution">
    <text evidence="6">The sequence shown here is derived from an EMBL/GenBank/DDBJ whole genome shotgun (WGS) entry which is preliminary data.</text>
</comment>
<keyword evidence="2" id="KW-0285">Flavoprotein</keyword>
<reference evidence="6" key="1">
    <citation type="journal article" date="2023" name="Mol. Phylogenet. Evol.">
        <title>Genome-scale phylogeny and comparative genomics of the fungal order Sordariales.</title>
        <authorList>
            <person name="Hensen N."/>
            <person name="Bonometti L."/>
            <person name="Westerberg I."/>
            <person name="Brannstrom I.O."/>
            <person name="Guillou S."/>
            <person name="Cros-Aarteil S."/>
            <person name="Calhoun S."/>
            <person name="Haridas S."/>
            <person name="Kuo A."/>
            <person name="Mondo S."/>
            <person name="Pangilinan J."/>
            <person name="Riley R."/>
            <person name="LaButti K."/>
            <person name="Andreopoulos B."/>
            <person name="Lipzen A."/>
            <person name="Chen C."/>
            <person name="Yan M."/>
            <person name="Daum C."/>
            <person name="Ng V."/>
            <person name="Clum A."/>
            <person name="Steindorff A."/>
            <person name="Ohm R.A."/>
            <person name="Martin F."/>
            <person name="Silar P."/>
            <person name="Natvig D.O."/>
            <person name="Lalanne C."/>
            <person name="Gautier V."/>
            <person name="Ament-Velasquez S.L."/>
            <person name="Kruys A."/>
            <person name="Hutchinson M.I."/>
            <person name="Powell A.J."/>
            <person name="Barry K."/>
            <person name="Miller A.N."/>
            <person name="Grigoriev I.V."/>
            <person name="Debuchy R."/>
            <person name="Gladieux P."/>
            <person name="Hiltunen Thoren M."/>
            <person name="Johannesson H."/>
        </authorList>
    </citation>
    <scope>NUCLEOTIDE SEQUENCE</scope>
    <source>
        <strain evidence="6">CBS 232.78</strain>
    </source>
</reference>
<dbReference type="InterPro" id="IPR051799">
    <property type="entry name" value="NADH_flavin_oxidoreductase"/>
</dbReference>
<evidence type="ECO:0000313" key="6">
    <source>
        <dbReference type="EMBL" id="KAK3370017.1"/>
    </source>
</evidence>
<keyword evidence="4" id="KW-0560">Oxidoreductase</keyword>
<dbReference type="GO" id="GO:0016491">
    <property type="term" value="F:oxidoreductase activity"/>
    <property type="evidence" value="ECO:0007669"/>
    <property type="project" value="UniProtKB-KW"/>
</dbReference>
<gene>
    <name evidence="6" type="ORF">B0H63DRAFT_305640</name>
</gene>
<dbReference type="GO" id="GO:0010181">
    <property type="term" value="F:FMN binding"/>
    <property type="evidence" value="ECO:0007669"/>
    <property type="project" value="InterPro"/>
</dbReference>
<dbReference type="Gene3D" id="3.20.20.70">
    <property type="entry name" value="Aldolase class I"/>
    <property type="match status" value="1"/>
</dbReference>
<protein>
    <submittedName>
        <fullName evidence="6">NADH:flavin oxidoreductase/NADH oxidase</fullName>
    </submittedName>
</protein>
<dbReference type="EMBL" id="JAULSW010000009">
    <property type="protein sequence ID" value="KAK3370017.1"/>
    <property type="molecule type" value="Genomic_DNA"/>
</dbReference>
<sequence length="423" mass="45145">MGAVTADLQIAKPITLKCGLTLPNRLVKAAMVEAMGSGDNLPNEKITALYKRWAEGGWGMVLTGNVQVDALYLGSPQDIAMDAAIPEATIIEAFSAYAQAAKGSANTPAVVQLNHPGRQSPLGAGRRGFLDKSLAPSAIDLKLGNGMVAWLLTKLVFGTPRAMTATEIETVIEQFARGARISAEAGFAGVEIHAAHGYLLAQFLSASSNQRTDAYGGSPEARAKIVVDIVHAIRRATADHKNFCVGIKLNSVDHQSAADLRDCIAQLKLITDAGVDFVEVSGGTYEDPQMMLGTKPVEEKKSDRTKVREAFFLEFARAIRSEFPNVHLMVTGGFRSRLGMEAAVASGDCETVGLGRPAVLNPSLPHNIVFNPEISDADATLYARKVEIPWIAKKLGMIGLGAGAVTKWYTSQMNEDVKQVVAN</sequence>
<dbReference type="InterPro" id="IPR001155">
    <property type="entry name" value="OxRdtase_FMN_N"/>
</dbReference>
<dbReference type="Pfam" id="PF00724">
    <property type="entry name" value="Oxidored_FMN"/>
    <property type="match status" value="1"/>
</dbReference>
<dbReference type="AlphaFoldDB" id="A0AAE0N424"/>
<dbReference type="SUPFAM" id="SSF51395">
    <property type="entry name" value="FMN-linked oxidoreductases"/>
    <property type="match status" value="1"/>
</dbReference>
<dbReference type="CDD" id="cd04733">
    <property type="entry name" value="OYE_like_2_FMN"/>
    <property type="match status" value="1"/>
</dbReference>
<reference evidence="6" key="2">
    <citation type="submission" date="2023-06" db="EMBL/GenBank/DDBJ databases">
        <authorList>
            <consortium name="Lawrence Berkeley National Laboratory"/>
            <person name="Haridas S."/>
            <person name="Hensen N."/>
            <person name="Bonometti L."/>
            <person name="Westerberg I."/>
            <person name="Brannstrom I.O."/>
            <person name="Guillou S."/>
            <person name="Cros-Aarteil S."/>
            <person name="Calhoun S."/>
            <person name="Kuo A."/>
            <person name="Mondo S."/>
            <person name="Pangilinan J."/>
            <person name="Riley R."/>
            <person name="LaButti K."/>
            <person name="Andreopoulos B."/>
            <person name="Lipzen A."/>
            <person name="Chen C."/>
            <person name="Yanf M."/>
            <person name="Daum C."/>
            <person name="Ng V."/>
            <person name="Clum A."/>
            <person name="Steindorff A."/>
            <person name="Ohm R."/>
            <person name="Martin F."/>
            <person name="Silar P."/>
            <person name="Natvig D."/>
            <person name="Lalanne C."/>
            <person name="Gautier V."/>
            <person name="Ament-velasquez S.L."/>
            <person name="Kruys A."/>
            <person name="Hutchinson M.I."/>
            <person name="Powell A.J."/>
            <person name="Barry K."/>
            <person name="Miller A.N."/>
            <person name="Grigoriev I.V."/>
            <person name="Debuchy R."/>
            <person name="Gladieux P."/>
            <person name="Thoren M.H."/>
            <person name="Johannesson H."/>
        </authorList>
    </citation>
    <scope>NUCLEOTIDE SEQUENCE</scope>
    <source>
        <strain evidence="6">CBS 232.78</strain>
    </source>
</reference>
<evidence type="ECO:0000256" key="3">
    <source>
        <dbReference type="ARBA" id="ARBA00022643"/>
    </source>
</evidence>
<keyword evidence="3" id="KW-0288">FMN</keyword>
<evidence type="ECO:0000313" key="7">
    <source>
        <dbReference type="Proteomes" id="UP001285441"/>
    </source>
</evidence>
<evidence type="ECO:0000256" key="1">
    <source>
        <dbReference type="ARBA" id="ARBA00005979"/>
    </source>
</evidence>
<accession>A0AAE0N424</accession>
<dbReference type="PANTHER" id="PTHR43656:SF2">
    <property type="entry name" value="BINDING OXIDOREDUCTASE, PUTATIVE (AFU_ORTHOLOGUE AFUA_2G08260)-RELATED"/>
    <property type="match status" value="1"/>
</dbReference>
<evidence type="ECO:0000256" key="4">
    <source>
        <dbReference type="ARBA" id="ARBA00023002"/>
    </source>
</evidence>
<name>A0AAE0N424_9PEZI</name>